<evidence type="ECO:0000256" key="1">
    <source>
        <dbReference type="SAM" id="MobiDB-lite"/>
    </source>
</evidence>
<accession>A0AAV7NXE9</accession>
<evidence type="ECO:0000313" key="3">
    <source>
        <dbReference type="Proteomes" id="UP001066276"/>
    </source>
</evidence>
<dbReference type="AlphaFoldDB" id="A0AAV7NXE9"/>
<feature type="compositionally biased region" description="Basic and acidic residues" evidence="1">
    <location>
        <begin position="123"/>
        <end position="147"/>
    </location>
</feature>
<feature type="region of interest" description="Disordered" evidence="1">
    <location>
        <begin position="1"/>
        <end position="20"/>
    </location>
</feature>
<gene>
    <name evidence="2" type="ORF">NDU88_007244</name>
</gene>
<feature type="region of interest" description="Disordered" evidence="1">
    <location>
        <begin position="31"/>
        <end position="65"/>
    </location>
</feature>
<sequence>MASPSGGEGAEHRVVRARPWPERRAVPEKVRGVPYGREPTSLTGPVAGCGPRYLPLSSPPPSWVERGVKVRSGTRLEASRRYPCGALVRRAGGRNWSAEERCTPRDILSEDTESWRRLGGAPEEERNIEWRGPDHNRSGMRPQEKGEGAPYGREPSNLTGPVAGCSLRCLPLSGPPFPSWVEWGE</sequence>
<evidence type="ECO:0000313" key="2">
    <source>
        <dbReference type="EMBL" id="KAJ1119058.1"/>
    </source>
</evidence>
<reference evidence="2" key="1">
    <citation type="journal article" date="2022" name="bioRxiv">
        <title>Sequencing and chromosome-scale assembly of the giantPleurodeles waltlgenome.</title>
        <authorList>
            <person name="Brown T."/>
            <person name="Elewa A."/>
            <person name="Iarovenko S."/>
            <person name="Subramanian E."/>
            <person name="Araus A.J."/>
            <person name="Petzold A."/>
            <person name="Susuki M."/>
            <person name="Suzuki K.-i.T."/>
            <person name="Hayashi T."/>
            <person name="Toyoda A."/>
            <person name="Oliveira C."/>
            <person name="Osipova E."/>
            <person name="Leigh N.D."/>
            <person name="Simon A."/>
            <person name="Yun M.H."/>
        </authorList>
    </citation>
    <scope>NUCLEOTIDE SEQUENCE</scope>
    <source>
        <strain evidence="2">20211129_DDA</strain>
        <tissue evidence="2">Liver</tissue>
    </source>
</reference>
<feature type="region of interest" description="Disordered" evidence="1">
    <location>
        <begin position="116"/>
        <end position="157"/>
    </location>
</feature>
<organism evidence="2 3">
    <name type="scientific">Pleurodeles waltl</name>
    <name type="common">Iberian ribbed newt</name>
    <dbReference type="NCBI Taxonomy" id="8319"/>
    <lineage>
        <taxon>Eukaryota</taxon>
        <taxon>Metazoa</taxon>
        <taxon>Chordata</taxon>
        <taxon>Craniata</taxon>
        <taxon>Vertebrata</taxon>
        <taxon>Euteleostomi</taxon>
        <taxon>Amphibia</taxon>
        <taxon>Batrachia</taxon>
        <taxon>Caudata</taxon>
        <taxon>Salamandroidea</taxon>
        <taxon>Salamandridae</taxon>
        <taxon>Pleurodelinae</taxon>
        <taxon>Pleurodeles</taxon>
    </lineage>
</organism>
<comment type="caution">
    <text evidence="2">The sequence shown here is derived from an EMBL/GenBank/DDBJ whole genome shotgun (WGS) entry which is preliminary data.</text>
</comment>
<protein>
    <submittedName>
        <fullName evidence="2">Uncharacterized protein</fullName>
    </submittedName>
</protein>
<keyword evidence="3" id="KW-1185">Reference proteome</keyword>
<dbReference type="EMBL" id="JANPWB010000012">
    <property type="protein sequence ID" value="KAJ1119058.1"/>
    <property type="molecule type" value="Genomic_DNA"/>
</dbReference>
<proteinExistence type="predicted"/>
<feature type="compositionally biased region" description="Basic and acidic residues" evidence="1">
    <location>
        <begin position="9"/>
        <end position="20"/>
    </location>
</feature>
<dbReference type="Proteomes" id="UP001066276">
    <property type="component" value="Chromosome 8"/>
</dbReference>
<name>A0AAV7NXE9_PLEWA</name>